<dbReference type="InterPro" id="IPR012340">
    <property type="entry name" value="NA-bd_OB-fold"/>
</dbReference>
<feature type="compositionally biased region" description="Polar residues" evidence="21">
    <location>
        <begin position="579"/>
        <end position="588"/>
    </location>
</feature>
<evidence type="ECO:0000256" key="6">
    <source>
        <dbReference type="ARBA" id="ARBA00022722"/>
    </source>
</evidence>
<keyword evidence="6" id="KW-0540">Nuclease</keyword>
<dbReference type="CDD" id="cd07971">
    <property type="entry name" value="OBF_DNA_ligase_LigD"/>
    <property type="match status" value="1"/>
</dbReference>
<evidence type="ECO:0000256" key="11">
    <source>
        <dbReference type="ARBA" id="ARBA00022839"/>
    </source>
</evidence>
<feature type="compositionally biased region" description="Low complexity" evidence="21">
    <location>
        <begin position="592"/>
        <end position="618"/>
    </location>
</feature>
<dbReference type="CDD" id="cd04862">
    <property type="entry name" value="PaeLigD_Pol_like"/>
    <property type="match status" value="1"/>
</dbReference>
<dbReference type="RefSeq" id="WP_207211514.1">
    <property type="nucleotide sequence ID" value="NZ_UWOC01000158.1"/>
</dbReference>
<dbReference type="CDD" id="cd07906">
    <property type="entry name" value="Adenylation_DNA_ligase_LigD_LigC"/>
    <property type="match status" value="1"/>
</dbReference>
<dbReference type="Proteomes" id="UP000289200">
    <property type="component" value="Unassembled WGS sequence"/>
</dbReference>
<evidence type="ECO:0000259" key="22">
    <source>
        <dbReference type="PROSITE" id="PS50160"/>
    </source>
</evidence>
<evidence type="ECO:0000256" key="15">
    <source>
        <dbReference type="ARBA" id="ARBA00023172"/>
    </source>
</evidence>
<dbReference type="InterPro" id="IPR014144">
    <property type="entry name" value="LigD_PE_domain"/>
</dbReference>
<dbReference type="SUPFAM" id="SSF56091">
    <property type="entry name" value="DNA ligase/mRNA capping enzyme, catalytic domain"/>
    <property type="match status" value="1"/>
</dbReference>
<evidence type="ECO:0000313" key="24">
    <source>
        <dbReference type="Proteomes" id="UP000289200"/>
    </source>
</evidence>
<dbReference type="EMBL" id="UWOC01000158">
    <property type="protein sequence ID" value="VCU09941.1"/>
    <property type="molecule type" value="Genomic_DNA"/>
</dbReference>
<evidence type="ECO:0000256" key="3">
    <source>
        <dbReference type="ARBA" id="ARBA00022598"/>
    </source>
</evidence>
<dbReference type="GO" id="GO:0006310">
    <property type="term" value="P:DNA recombination"/>
    <property type="evidence" value="ECO:0007669"/>
    <property type="project" value="UniProtKB-KW"/>
</dbReference>
<dbReference type="Gene3D" id="3.30.1490.70">
    <property type="match status" value="1"/>
</dbReference>
<organism evidence="23 24">
    <name type="scientific">Rhodoplanes serenus</name>
    <dbReference type="NCBI Taxonomy" id="200615"/>
    <lineage>
        <taxon>Bacteria</taxon>
        <taxon>Pseudomonadati</taxon>
        <taxon>Pseudomonadota</taxon>
        <taxon>Alphaproteobacteria</taxon>
        <taxon>Hyphomicrobiales</taxon>
        <taxon>Nitrobacteraceae</taxon>
        <taxon>Rhodoplanes</taxon>
    </lineage>
</organism>
<gene>
    <name evidence="23" type="primary">ligD</name>
    <name evidence="23" type="ORF">RHODGE_RHODGE_03107</name>
</gene>
<evidence type="ECO:0000256" key="21">
    <source>
        <dbReference type="SAM" id="MobiDB-lite"/>
    </source>
</evidence>
<comment type="catalytic activity">
    <reaction evidence="20">
        <text>ATP + (deoxyribonucleotide)n-3'-hydroxyl + 5'-phospho-(deoxyribonucleotide)m = (deoxyribonucleotide)n+m + AMP + diphosphate.</text>
        <dbReference type="EC" id="6.5.1.1"/>
    </reaction>
</comment>
<dbReference type="InterPro" id="IPR033651">
    <property type="entry name" value="PaeLigD_Pol-like"/>
</dbReference>
<dbReference type="InterPro" id="IPR012309">
    <property type="entry name" value="DNA_ligase_ATP-dep_C"/>
</dbReference>
<accession>A0A3S5CYI0</accession>
<dbReference type="Gene3D" id="2.40.50.140">
    <property type="entry name" value="Nucleic acid-binding proteins"/>
    <property type="match status" value="1"/>
</dbReference>
<evidence type="ECO:0000256" key="1">
    <source>
        <dbReference type="ARBA" id="ARBA00001936"/>
    </source>
</evidence>
<dbReference type="InterPro" id="IPR014145">
    <property type="entry name" value="LigD_pol_dom"/>
</dbReference>
<dbReference type="GO" id="GO:0003910">
    <property type="term" value="F:DNA ligase (ATP) activity"/>
    <property type="evidence" value="ECO:0007669"/>
    <property type="project" value="UniProtKB-EC"/>
</dbReference>
<dbReference type="NCBIfam" id="TIGR02778">
    <property type="entry name" value="ligD_pol"/>
    <property type="match status" value="1"/>
</dbReference>
<dbReference type="NCBIfam" id="TIGR02779">
    <property type="entry name" value="NHEJ_ligase_lig"/>
    <property type="match status" value="1"/>
</dbReference>
<dbReference type="GO" id="GO:0003677">
    <property type="term" value="F:DNA binding"/>
    <property type="evidence" value="ECO:0007669"/>
    <property type="project" value="UniProtKB-KW"/>
</dbReference>
<evidence type="ECO:0000256" key="20">
    <source>
        <dbReference type="ARBA" id="ARBA00034003"/>
    </source>
</evidence>
<keyword evidence="10" id="KW-0378">Hydrolase</keyword>
<evidence type="ECO:0000256" key="14">
    <source>
        <dbReference type="ARBA" id="ARBA00023125"/>
    </source>
</evidence>
<dbReference type="GO" id="GO:0004527">
    <property type="term" value="F:exonuclease activity"/>
    <property type="evidence" value="ECO:0007669"/>
    <property type="project" value="UniProtKB-KW"/>
</dbReference>
<keyword evidence="3" id="KW-0436">Ligase</keyword>
<dbReference type="InterPro" id="IPR014146">
    <property type="entry name" value="LigD_ligase_dom"/>
</dbReference>
<dbReference type="Pfam" id="PF21686">
    <property type="entry name" value="LigD_Prim-Pol"/>
    <property type="match status" value="1"/>
</dbReference>
<dbReference type="GO" id="GO:0003887">
    <property type="term" value="F:DNA-directed DNA polymerase activity"/>
    <property type="evidence" value="ECO:0007669"/>
    <property type="project" value="UniProtKB-KW"/>
</dbReference>
<dbReference type="GO" id="GO:0005524">
    <property type="term" value="F:ATP binding"/>
    <property type="evidence" value="ECO:0007669"/>
    <property type="project" value="UniProtKB-KW"/>
</dbReference>
<dbReference type="AlphaFoldDB" id="A0A3S5CYI0"/>
<comment type="cofactor">
    <cofactor evidence="1">
        <name>Mn(2+)</name>
        <dbReference type="ChEBI" id="CHEBI:29035"/>
    </cofactor>
</comment>
<dbReference type="GO" id="GO:0046872">
    <property type="term" value="F:metal ion binding"/>
    <property type="evidence" value="ECO:0007669"/>
    <property type="project" value="UniProtKB-KW"/>
</dbReference>
<keyword evidence="7" id="KW-0479">Metal-binding</keyword>
<sequence length="979" mass="105865">MALDVYRRKRQFDVTPEPRGRKARRRGDSFVVQKHAARRLHYDFRLELDGVLKSWAVTRGPSLVPGEKRLAVAVEDHPLDYGGFEGTIPKGQYGGGTVMLWDRGRWVPDGDPHAGLAKGHLGFTLEGERLKGHWNLVRMAPRRGERTENWLLIKSYDAAARTPSDPDLLEEATLSVATARSLDEIAAGAKPKRRSAVKAAAVWHSSRREASPDTEPAPASARPGASPPRRPKTTPPPKRSSRAARKAGADPLPDVVPPCLATLVAAPPDGPGWIHEIKFDGYRIQARLDHGRVTLLTRKGLDWTRRFSAVARAVAALPAETALIDGEVVVENAAGLSDFAALQASLEAGRDDFVYNVFDLLHQDGRDLTGRPLAERKAALAALLGAAPVDGVLRFSDHLADSGAVVHAHACRMGLEGIVSKRADAPYRSGRGHDWIKSKCADRRELVVGGFRLATGSTRAVGALAVGAYENDALRYLGRIGTGYTEKTARELFRRLDPLRRKTMPFASLPGDERRRDMVWVEPAVVIEAELRGRTGSGLVRHAAFKGLREDKSPHEVVVETPVTASPVPATEVEDVMASSKSASSRDGTTGRRPASRSSSRSSSVSAEPRRSSPLPAGGERESRGRASRPDLSPRAGRGRPSAARSGEGAPPHRHISPPHEISAPHPDPLPAGGERESRGRAAGTSGKRESGGRAASAGAPKLTNPQRVYWPDLDITKQDLVDYYATVWDWMAPHVVRRPLALLRCPSGVGSECFVQKHAHATFDRSRILAVDDGGEELIAIDSLDGLAALVQAGVLEVHVWGSTIDRVDVCDRLVFDLDPGPEVGWPAVIDAAKEVRDRLAADKLESFVKTSGGKGLHVVVPFDGADWSTAKAFSKRLAEAMATDAPDRYVAKMTKSIRTGKIFVDYLRNGRGATAVAAFSPRARPGAGVSTPVAWREVTARLSPARWTLLNLGDRLKRLKADPWSGFGAVRQRLPGT</sequence>
<evidence type="ECO:0000256" key="8">
    <source>
        <dbReference type="ARBA" id="ARBA00022741"/>
    </source>
</evidence>
<dbReference type="Pfam" id="PF13298">
    <property type="entry name" value="LigD_N"/>
    <property type="match status" value="1"/>
</dbReference>
<keyword evidence="4" id="KW-0808">Transferase</keyword>
<evidence type="ECO:0000256" key="5">
    <source>
        <dbReference type="ARBA" id="ARBA00022695"/>
    </source>
</evidence>
<dbReference type="InterPro" id="IPR052171">
    <property type="entry name" value="NHEJ_LigD"/>
</dbReference>
<dbReference type="PANTHER" id="PTHR42705">
    <property type="entry name" value="BIFUNCTIONAL NON-HOMOLOGOUS END JOINING PROTEIN LIGD"/>
    <property type="match status" value="1"/>
</dbReference>
<feature type="compositionally biased region" description="Basic and acidic residues" evidence="21">
    <location>
        <begin position="619"/>
        <end position="629"/>
    </location>
</feature>
<keyword evidence="9" id="KW-0227">DNA damage</keyword>
<feature type="region of interest" description="Disordered" evidence="21">
    <location>
        <begin position="188"/>
        <end position="252"/>
    </location>
</feature>
<dbReference type="Pfam" id="PF01068">
    <property type="entry name" value="DNA_ligase_A_M"/>
    <property type="match status" value="1"/>
</dbReference>
<feature type="compositionally biased region" description="Low complexity" evidence="21">
    <location>
        <begin position="633"/>
        <end position="650"/>
    </location>
</feature>
<protein>
    <recommendedName>
        <fullName evidence="2">DNA ligase (ATP)</fullName>
        <ecNumber evidence="2">6.5.1.1</ecNumber>
    </recommendedName>
    <alternativeName>
        <fullName evidence="19">NHEJ DNA polymerase</fullName>
    </alternativeName>
</protein>
<reference evidence="24" key="1">
    <citation type="submission" date="2018-10" db="EMBL/GenBank/DDBJ databases">
        <authorList>
            <person name="Peiro R."/>
            <person name="Begona"/>
            <person name="Cbmso G."/>
            <person name="Lopez M."/>
            <person name="Gonzalez S."/>
            <person name="Sacristan E."/>
            <person name="Castillo E."/>
        </authorList>
    </citation>
    <scope>NUCLEOTIDE SEQUENCE [LARGE SCALE GENOMIC DNA]</scope>
</reference>
<evidence type="ECO:0000256" key="9">
    <source>
        <dbReference type="ARBA" id="ARBA00022763"/>
    </source>
</evidence>
<evidence type="ECO:0000256" key="12">
    <source>
        <dbReference type="ARBA" id="ARBA00022840"/>
    </source>
</evidence>
<feature type="compositionally biased region" description="Pro residues" evidence="21">
    <location>
        <begin position="225"/>
        <end position="238"/>
    </location>
</feature>
<dbReference type="SUPFAM" id="SSF50249">
    <property type="entry name" value="Nucleic acid-binding proteins"/>
    <property type="match status" value="1"/>
</dbReference>
<keyword evidence="17" id="KW-0464">Manganese</keyword>
<evidence type="ECO:0000256" key="2">
    <source>
        <dbReference type="ARBA" id="ARBA00012727"/>
    </source>
</evidence>
<keyword evidence="5" id="KW-0548">Nucleotidyltransferase</keyword>
<dbReference type="GO" id="GO:0006281">
    <property type="term" value="P:DNA repair"/>
    <property type="evidence" value="ECO:0007669"/>
    <property type="project" value="UniProtKB-KW"/>
</dbReference>
<evidence type="ECO:0000256" key="4">
    <source>
        <dbReference type="ARBA" id="ARBA00022679"/>
    </source>
</evidence>
<evidence type="ECO:0000256" key="17">
    <source>
        <dbReference type="ARBA" id="ARBA00023211"/>
    </source>
</evidence>
<dbReference type="PANTHER" id="PTHR42705:SF2">
    <property type="entry name" value="BIFUNCTIONAL NON-HOMOLOGOUS END JOINING PROTEIN LIGD"/>
    <property type="match status" value="1"/>
</dbReference>
<feature type="domain" description="ATP-dependent DNA ligase family profile" evidence="22">
    <location>
        <begin position="357"/>
        <end position="483"/>
    </location>
</feature>
<dbReference type="EC" id="6.5.1.1" evidence="2"/>
<evidence type="ECO:0000256" key="7">
    <source>
        <dbReference type="ARBA" id="ARBA00022723"/>
    </source>
</evidence>
<keyword evidence="8" id="KW-0547">Nucleotide-binding</keyword>
<comment type="caution">
    <text evidence="23">The sequence shown here is derived from an EMBL/GenBank/DDBJ whole genome shotgun (WGS) entry which is preliminary data.</text>
</comment>
<keyword evidence="16" id="KW-0234">DNA repair</keyword>
<keyword evidence="13" id="KW-0239">DNA-directed DNA polymerase</keyword>
<evidence type="ECO:0000256" key="16">
    <source>
        <dbReference type="ARBA" id="ARBA00023204"/>
    </source>
</evidence>
<name>A0A3S5CYI0_9BRAD</name>
<keyword evidence="12" id="KW-0067">ATP-binding</keyword>
<dbReference type="NCBIfam" id="TIGR02777">
    <property type="entry name" value="LigD_PE_dom"/>
    <property type="match status" value="1"/>
</dbReference>
<keyword evidence="18" id="KW-0511">Multifunctional enzyme</keyword>
<keyword evidence="15" id="KW-0233">DNA recombination</keyword>
<evidence type="ECO:0000256" key="18">
    <source>
        <dbReference type="ARBA" id="ARBA00023268"/>
    </source>
</evidence>
<dbReference type="Gene3D" id="3.30.470.30">
    <property type="entry name" value="DNA ligase/mRNA capping enzyme"/>
    <property type="match status" value="1"/>
</dbReference>
<evidence type="ECO:0000313" key="23">
    <source>
        <dbReference type="EMBL" id="VCU09941.1"/>
    </source>
</evidence>
<dbReference type="Gene3D" id="3.90.920.10">
    <property type="entry name" value="DNA primase, PRIM domain"/>
    <property type="match status" value="1"/>
</dbReference>
<evidence type="ECO:0000256" key="10">
    <source>
        <dbReference type="ARBA" id="ARBA00022801"/>
    </source>
</evidence>
<evidence type="ECO:0000256" key="19">
    <source>
        <dbReference type="ARBA" id="ARBA00029943"/>
    </source>
</evidence>
<dbReference type="InterPro" id="IPR012310">
    <property type="entry name" value="DNA_ligase_ATP-dep_cent"/>
</dbReference>
<dbReference type="Pfam" id="PF04679">
    <property type="entry name" value="DNA_ligase_A_C"/>
    <property type="match status" value="1"/>
</dbReference>
<feature type="region of interest" description="Disordered" evidence="21">
    <location>
        <begin position="552"/>
        <end position="706"/>
    </location>
</feature>
<keyword evidence="14" id="KW-0238">DNA-binding</keyword>
<keyword evidence="11" id="KW-0269">Exonuclease</keyword>
<keyword evidence="24" id="KW-1185">Reference proteome</keyword>
<evidence type="ECO:0000256" key="13">
    <source>
        <dbReference type="ARBA" id="ARBA00022932"/>
    </source>
</evidence>
<proteinExistence type="predicted"/>
<dbReference type="PROSITE" id="PS50160">
    <property type="entry name" value="DNA_LIGASE_A3"/>
    <property type="match status" value="1"/>
</dbReference>